<name>A0A6A3R736_9STRA</name>
<evidence type="ECO:0000313" key="1">
    <source>
        <dbReference type="EMBL" id="KAE9089932.1"/>
    </source>
</evidence>
<evidence type="ECO:0000313" key="2">
    <source>
        <dbReference type="Proteomes" id="UP000441208"/>
    </source>
</evidence>
<accession>A0A6A3R736</accession>
<dbReference type="Proteomes" id="UP000441208">
    <property type="component" value="Unassembled WGS sequence"/>
</dbReference>
<reference evidence="1 2" key="1">
    <citation type="submission" date="2018-08" db="EMBL/GenBank/DDBJ databases">
        <title>Genomic investigation of the strawberry pathogen Phytophthora fragariae indicates pathogenicity is determined by transcriptional variation in three key races.</title>
        <authorList>
            <person name="Adams T.M."/>
            <person name="Armitage A.D."/>
            <person name="Sobczyk M.K."/>
            <person name="Bates H.J."/>
            <person name="Dunwell J.M."/>
            <person name="Nellist C.F."/>
            <person name="Harrison R.J."/>
        </authorList>
    </citation>
    <scope>NUCLEOTIDE SEQUENCE [LARGE SCALE GENOMIC DNA]</scope>
    <source>
        <strain evidence="1 2">NOV-71</strain>
    </source>
</reference>
<sequence length="91" mass="10058">MRFSMYRSLRNRINCWLGLTGISIPLLKHSNNIRAVGPQLTARHLLRTGPELNGPLNHVLMDGTAVLNVKTICEFVLSQDAEELDGDEASG</sequence>
<comment type="caution">
    <text evidence="1">The sequence shown here is derived from an EMBL/GenBank/DDBJ whole genome shotgun (WGS) entry which is preliminary data.</text>
</comment>
<dbReference type="AlphaFoldDB" id="A0A6A3R736"/>
<protein>
    <submittedName>
        <fullName evidence="1">Uncharacterized protein</fullName>
    </submittedName>
</protein>
<proteinExistence type="predicted"/>
<dbReference type="EMBL" id="QXFZ01001470">
    <property type="protein sequence ID" value="KAE9089932.1"/>
    <property type="molecule type" value="Genomic_DNA"/>
</dbReference>
<organism evidence="1 2">
    <name type="scientific">Phytophthora fragariae</name>
    <dbReference type="NCBI Taxonomy" id="53985"/>
    <lineage>
        <taxon>Eukaryota</taxon>
        <taxon>Sar</taxon>
        <taxon>Stramenopiles</taxon>
        <taxon>Oomycota</taxon>
        <taxon>Peronosporomycetes</taxon>
        <taxon>Peronosporales</taxon>
        <taxon>Peronosporaceae</taxon>
        <taxon>Phytophthora</taxon>
    </lineage>
</organism>
<gene>
    <name evidence="1" type="ORF">PF007_g19423</name>
</gene>